<accession>A0A644WK92</accession>
<sequence length="162" mass="16979">MGALDGAGMATELGHLRAILVGDADVVDPRAPLARDFARGRGQPVADMDGDQIGHAAMLRHGALVVAVAGEGEGAVGEGEDIAAMAVAVTVRHRLGDGHRQPGGARRDLLEGHVQPLARRIVGPHRRGRGLGKLLRGHFRDGLHWPLNSGLRFSRKAVTPSA</sequence>
<protein>
    <submittedName>
        <fullName evidence="1">Uncharacterized protein</fullName>
    </submittedName>
</protein>
<gene>
    <name evidence="1" type="ORF">SDC9_49088</name>
</gene>
<name>A0A644WK92_9ZZZZ</name>
<comment type="caution">
    <text evidence="1">The sequence shown here is derived from an EMBL/GenBank/DDBJ whole genome shotgun (WGS) entry which is preliminary data.</text>
</comment>
<reference evidence="1" key="1">
    <citation type="submission" date="2019-08" db="EMBL/GenBank/DDBJ databases">
        <authorList>
            <person name="Kucharzyk K."/>
            <person name="Murdoch R.W."/>
            <person name="Higgins S."/>
            <person name="Loffler F."/>
        </authorList>
    </citation>
    <scope>NUCLEOTIDE SEQUENCE</scope>
</reference>
<dbReference type="EMBL" id="VSSQ01000901">
    <property type="protein sequence ID" value="MPM02833.1"/>
    <property type="molecule type" value="Genomic_DNA"/>
</dbReference>
<evidence type="ECO:0000313" key="1">
    <source>
        <dbReference type="EMBL" id="MPM02833.1"/>
    </source>
</evidence>
<proteinExistence type="predicted"/>
<organism evidence="1">
    <name type="scientific">bioreactor metagenome</name>
    <dbReference type="NCBI Taxonomy" id="1076179"/>
    <lineage>
        <taxon>unclassified sequences</taxon>
        <taxon>metagenomes</taxon>
        <taxon>ecological metagenomes</taxon>
    </lineage>
</organism>
<dbReference type="AlphaFoldDB" id="A0A644WK92"/>